<dbReference type="GO" id="GO:0016740">
    <property type="term" value="F:transferase activity"/>
    <property type="evidence" value="ECO:0007669"/>
    <property type="project" value="UniProtKB-KW"/>
</dbReference>
<dbReference type="InterPro" id="IPR001173">
    <property type="entry name" value="Glyco_trans_2-like"/>
</dbReference>
<evidence type="ECO:0000313" key="3">
    <source>
        <dbReference type="Proteomes" id="UP000198901"/>
    </source>
</evidence>
<dbReference type="PANTHER" id="PTHR43685">
    <property type="entry name" value="GLYCOSYLTRANSFERASE"/>
    <property type="match status" value="1"/>
</dbReference>
<name>A0A1G9XI67_9BACT</name>
<evidence type="ECO:0000313" key="2">
    <source>
        <dbReference type="EMBL" id="SDM96444.1"/>
    </source>
</evidence>
<dbReference type="InterPro" id="IPR050834">
    <property type="entry name" value="Glycosyltransf_2"/>
</dbReference>
<dbReference type="AlphaFoldDB" id="A0A1G9XI67"/>
<sequence>MPKLSVCIPAYGQPELLERALLSLEMQHFPDFDVLVTDDSPDDAVEQLIVRWKTRLPLRYFRNHPALGTPENWNSGIRRAEGEYILVLHHDDWLLRPDSLALLAGALDRDPEAGFAFANTDIRRLGTDERIRLNKPSAVQLAQLVTEPEVLITADFVGVPSTVLFRKSLGEVYDKALKWLVDVEFYVRVLRKCGKAAYVPEALVGVSIHDKQVTAFVTKDKKTLLFEYFTVAERLGLDLSREPYAGAFGYWFWRLNVRSVDEIRQAGFSGTIHPATQRLIAGRWKYGVRHRYIKLVMFVKYRLLGLKRKDLHE</sequence>
<dbReference type="Proteomes" id="UP000198901">
    <property type="component" value="Unassembled WGS sequence"/>
</dbReference>
<dbReference type="InterPro" id="IPR029044">
    <property type="entry name" value="Nucleotide-diphossugar_trans"/>
</dbReference>
<protein>
    <submittedName>
        <fullName evidence="2">Glycosyltransferase involved in cell wall bisynthesis</fullName>
    </submittedName>
</protein>
<dbReference type="RefSeq" id="WP_093208264.1">
    <property type="nucleotide sequence ID" value="NZ_FNGS01000011.1"/>
</dbReference>
<dbReference type="CDD" id="cd00761">
    <property type="entry name" value="Glyco_tranf_GTA_type"/>
    <property type="match status" value="1"/>
</dbReference>
<dbReference type="PANTHER" id="PTHR43685:SF2">
    <property type="entry name" value="GLYCOSYLTRANSFERASE 2-LIKE DOMAIN-CONTAINING PROTEIN"/>
    <property type="match status" value="1"/>
</dbReference>
<evidence type="ECO:0000259" key="1">
    <source>
        <dbReference type="Pfam" id="PF00535"/>
    </source>
</evidence>
<keyword evidence="3" id="KW-1185">Reference proteome</keyword>
<dbReference type="Pfam" id="PF00535">
    <property type="entry name" value="Glycos_transf_2"/>
    <property type="match status" value="1"/>
</dbReference>
<reference evidence="2 3" key="1">
    <citation type="submission" date="2016-10" db="EMBL/GenBank/DDBJ databases">
        <authorList>
            <person name="de Groot N.N."/>
        </authorList>
    </citation>
    <scope>NUCLEOTIDE SEQUENCE [LARGE SCALE GENOMIC DNA]</scope>
    <source>
        <strain evidence="2 3">DSM 21668</strain>
    </source>
</reference>
<accession>A0A1G9XI67</accession>
<gene>
    <name evidence="2" type="ORF">SAMN04488090_4629</name>
</gene>
<dbReference type="Gene3D" id="3.90.550.10">
    <property type="entry name" value="Spore Coat Polysaccharide Biosynthesis Protein SpsA, Chain A"/>
    <property type="match status" value="1"/>
</dbReference>
<dbReference type="SUPFAM" id="SSF53448">
    <property type="entry name" value="Nucleotide-diphospho-sugar transferases"/>
    <property type="match status" value="1"/>
</dbReference>
<organism evidence="2 3">
    <name type="scientific">Siphonobacter aquaeclarae</name>
    <dbReference type="NCBI Taxonomy" id="563176"/>
    <lineage>
        <taxon>Bacteria</taxon>
        <taxon>Pseudomonadati</taxon>
        <taxon>Bacteroidota</taxon>
        <taxon>Cytophagia</taxon>
        <taxon>Cytophagales</taxon>
        <taxon>Cytophagaceae</taxon>
        <taxon>Siphonobacter</taxon>
    </lineage>
</organism>
<dbReference type="OrthoDB" id="9815829at2"/>
<proteinExistence type="predicted"/>
<dbReference type="EMBL" id="FNGS01000011">
    <property type="protein sequence ID" value="SDM96444.1"/>
    <property type="molecule type" value="Genomic_DNA"/>
</dbReference>
<feature type="domain" description="Glycosyltransferase 2-like" evidence="1">
    <location>
        <begin position="5"/>
        <end position="121"/>
    </location>
</feature>
<keyword evidence="2" id="KW-0808">Transferase</keyword>
<dbReference type="STRING" id="563176.SAMN04488090_4629"/>